<dbReference type="GO" id="GO:0016020">
    <property type="term" value="C:membrane"/>
    <property type="evidence" value="ECO:0007669"/>
    <property type="project" value="UniProtKB-SubCell"/>
</dbReference>
<sequence length="426" mass="46192">MSYNPESKKKGFSKRLFISYAFDWIVLIAFAGIGAYLSQVAPNKRPFSLVDPNISFPVTENETVPNWLLVVLCTGIPVVIIFIVSIIFVPGATVPKGTPKALIWRRKLWELHIGWLGLLMSVGAGYFFISGIKNMCGKPRPDMLARCLPDIKNAAKYAIGGYQGEAAFGNDIGQLYSAAICQQTDKARLNDGFRSYPSGHAASSAGGLIYLSLFLASKFAVTFPFVAPDAVSSDHSVHAAFPTRRPVPALDPYEREATSALTGSKISSGNARHNSNILSLRRQAAAPPVYLLVATIAPFCLAIFISASRWFDFRHHGFDILFGFLIGLTTAIFSFRYYHLPITMGAGWAWAPRSEDRAFWAGVGRLGYVSGRDACDDSGDADSQNARLTTFLAAGAGAGSGGLTQRLGSQEDVELRDLESQRNSGL</sequence>
<feature type="transmembrane region" description="Helical" evidence="6">
    <location>
        <begin position="67"/>
        <end position="89"/>
    </location>
</feature>
<evidence type="ECO:0000256" key="6">
    <source>
        <dbReference type="SAM" id="Phobius"/>
    </source>
</evidence>
<comment type="caution">
    <text evidence="8">The sequence shown here is derived from an EMBL/GenBank/DDBJ whole genome shotgun (WGS) entry which is preliminary data.</text>
</comment>
<dbReference type="GO" id="GO:0006644">
    <property type="term" value="P:phospholipid metabolic process"/>
    <property type="evidence" value="ECO:0007669"/>
    <property type="project" value="InterPro"/>
</dbReference>
<dbReference type="GO" id="GO:0046839">
    <property type="term" value="P:phospholipid dephosphorylation"/>
    <property type="evidence" value="ECO:0007669"/>
    <property type="project" value="TreeGrafter"/>
</dbReference>
<dbReference type="AlphaFoldDB" id="A0A0M8N6T3"/>
<dbReference type="STRING" id="150374.A0A0M8N6T3"/>
<keyword evidence="9" id="KW-1185">Reference proteome</keyword>
<evidence type="ECO:0000259" key="7">
    <source>
        <dbReference type="Pfam" id="PF01569"/>
    </source>
</evidence>
<dbReference type="PANTHER" id="PTHR10165:SF154">
    <property type="entry name" value="PAP2 DOMAIN PROTEIN (AFU_ORTHOLOGUE AFUA_1G09730)"/>
    <property type="match status" value="1"/>
</dbReference>
<name>A0A0M8N6T3_ESCWE</name>
<evidence type="ECO:0000313" key="8">
    <source>
        <dbReference type="EMBL" id="KOS21121.1"/>
    </source>
</evidence>
<dbReference type="OrthoDB" id="8907274at2759"/>
<evidence type="ECO:0000313" key="9">
    <source>
        <dbReference type="Proteomes" id="UP000053831"/>
    </source>
</evidence>
<feature type="transmembrane region" description="Helical" evidence="6">
    <location>
        <begin position="289"/>
        <end position="308"/>
    </location>
</feature>
<feature type="transmembrane region" description="Helical" evidence="6">
    <location>
        <begin position="320"/>
        <end position="338"/>
    </location>
</feature>
<evidence type="ECO:0000256" key="5">
    <source>
        <dbReference type="ARBA" id="ARBA00023136"/>
    </source>
</evidence>
<keyword evidence="4 6" id="KW-1133">Transmembrane helix</keyword>
<evidence type="ECO:0000256" key="2">
    <source>
        <dbReference type="ARBA" id="ARBA00008816"/>
    </source>
</evidence>
<dbReference type="InterPro" id="IPR043216">
    <property type="entry name" value="PAP-like"/>
</dbReference>
<dbReference type="GO" id="GO:0008195">
    <property type="term" value="F:phosphatidate phosphatase activity"/>
    <property type="evidence" value="ECO:0007669"/>
    <property type="project" value="TreeGrafter"/>
</dbReference>
<gene>
    <name evidence="8" type="ORF">ESCO_004248</name>
</gene>
<accession>A0A0M8N6T3</accession>
<comment type="similarity">
    <text evidence="2">Belongs to the PA-phosphatase related phosphoesterase family.</text>
</comment>
<dbReference type="PANTHER" id="PTHR10165">
    <property type="entry name" value="LIPID PHOSPHATE PHOSPHATASE"/>
    <property type="match status" value="1"/>
</dbReference>
<dbReference type="CDD" id="cd03390">
    <property type="entry name" value="PAP2_containing_1_like"/>
    <property type="match status" value="1"/>
</dbReference>
<reference evidence="8 9" key="1">
    <citation type="submission" date="2015-07" db="EMBL/GenBank/DDBJ databases">
        <title>The genome of the fungus Escovopsis weberi, a specialized disease agent of ant agriculture.</title>
        <authorList>
            <person name="de Man T.J."/>
            <person name="Stajich J.E."/>
            <person name="Kubicek C.P."/>
            <person name="Chenthamara K."/>
            <person name="Atanasova L."/>
            <person name="Druzhinina I.S."/>
            <person name="Birnbaum S."/>
            <person name="Barribeau S.M."/>
            <person name="Teiling C."/>
            <person name="Suen G."/>
            <person name="Currie C."/>
            <person name="Gerardo N.M."/>
        </authorList>
    </citation>
    <scope>NUCLEOTIDE SEQUENCE [LARGE SCALE GENOMIC DNA]</scope>
</reference>
<dbReference type="EMBL" id="LGSR01000013">
    <property type="protein sequence ID" value="KOS21121.1"/>
    <property type="molecule type" value="Genomic_DNA"/>
</dbReference>
<keyword evidence="5 6" id="KW-0472">Membrane</keyword>
<evidence type="ECO:0000256" key="4">
    <source>
        <dbReference type="ARBA" id="ARBA00022989"/>
    </source>
</evidence>
<proteinExistence type="inferred from homology"/>
<evidence type="ECO:0000256" key="1">
    <source>
        <dbReference type="ARBA" id="ARBA00004141"/>
    </source>
</evidence>
<feature type="transmembrane region" description="Helical" evidence="6">
    <location>
        <begin position="16"/>
        <end position="37"/>
    </location>
</feature>
<dbReference type="Pfam" id="PF01569">
    <property type="entry name" value="PAP2"/>
    <property type="match status" value="1"/>
</dbReference>
<comment type="subcellular location">
    <subcellularLocation>
        <location evidence="1">Membrane</location>
        <topology evidence="1">Multi-pass membrane protein</topology>
    </subcellularLocation>
</comment>
<feature type="domain" description="Phosphatidic acid phosphatase type 2/haloperoxidase" evidence="7">
    <location>
        <begin position="115"/>
        <end position="339"/>
    </location>
</feature>
<dbReference type="Gene3D" id="1.20.144.10">
    <property type="entry name" value="Phosphatidic acid phosphatase type 2/haloperoxidase"/>
    <property type="match status" value="1"/>
</dbReference>
<feature type="transmembrane region" description="Helical" evidence="6">
    <location>
        <begin position="109"/>
        <end position="129"/>
    </location>
</feature>
<dbReference type="InterPro" id="IPR000326">
    <property type="entry name" value="PAP2/HPO"/>
</dbReference>
<keyword evidence="3 6" id="KW-0812">Transmembrane</keyword>
<dbReference type="SUPFAM" id="SSF48317">
    <property type="entry name" value="Acid phosphatase/Vanadium-dependent haloperoxidase"/>
    <property type="match status" value="1"/>
</dbReference>
<organism evidence="8 9">
    <name type="scientific">Escovopsis weberi</name>
    <dbReference type="NCBI Taxonomy" id="150374"/>
    <lineage>
        <taxon>Eukaryota</taxon>
        <taxon>Fungi</taxon>
        <taxon>Dikarya</taxon>
        <taxon>Ascomycota</taxon>
        <taxon>Pezizomycotina</taxon>
        <taxon>Sordariomycetes</taxon>
        <taxon>Hypocreomycetidae</taxon>
        <taxon>Hypocreales</taxon>
        <taxon>Hypocreaceae</taxon>
        <taxon>Escovopsis</taxon>
    </lineage>
</organism>
<dbReference type="Proteomes" id="UP000053831">
    <property type="component" value="Unassembled WGS sequence"/>
</dbReference>
<dbReference type="InterPro" id="IPR036938">
    <property type="entry name" value="PAP2/HPO_sf"/>
</dbReference>
<protein>
    <submittedName>
        <fullName evidence="8">Putative lipid phosphate phosphatase 3</fullName>
    </submittedName>
</protein>
<evidence type="ECO:0000256" key="3">
    <source>
        <dbReference type="ARBA" id="ARBA00022692"/>
    </source>
</evidence>